<comment type="caution">
    <text evidence="2">The sequence shown here is derived from an EMBL/GenBank/DDBJ whole genome shotgun (WGS) entry which is preliminary data.</text>
</comment>
<protein>
    <submittedName>
        <fullName evidence="2">Uncharacterized protein</fullName>
    </submittedName>
</protein>
<evidence type="ECO:0000313" key="3">
    <source>
        <dbReference type="Proteomes" id="UP001054252"/>
    </source>
</evidence>
<evidence type="ECO:0000313" key="2">
    <source>
        <dbReference type="EMBL" id="GKV10861.1"/>
    </source>
</evidence>
<sequence length="133" mass="14523">MSRMTVAFRTGILLAALILSVAVVLGEFQMTFELERAIPLSHQLDLSQLRARDAARHGRLLQSSGGVVDSPRFLANPRAGFLANPGSWLAARNPACEFARNPGSWVACDEPSSKRGARNPVVTKSEHKKEKNQ</sequence>
<feature type="compositionally biased region" description="Basic and acidic residues" evidence="1">
    <location>
        <begin position="124"/>
        <end position="133"/>
    </location>
</feature>
<proteinExistence type="predicted"/>
<dbReference type="Proteomes" id="UP001054252">
    <property type="component" value="Unassembled WGS sequence"/>
</dbReference>
<evidence type="ECO:0000256" key="1">
    <source>
        <dbReference type="SAM" id="MobiDB-lite"/>
    </source>
</evidence>
<name>A0AAV5JEG0_9ROSI</name>
<gene>
    <name evidence="2" type="ORF">SLEP1_g22171</name>
</gene>
<accession>A0AAV5JEG0</accession>
<organism evidence="2 3">
    <name type="scientific">Rubroshorea leprosula</name>
    <dbReference type="NCBI Taxonomy" id="152421"/>
    <lineage>
        <taxon>Eukaryota</taxon>
        <taxon>Viridiplantae</taxon>
        <taxon>Streptophyta</taxon>
        <taxon>Embryophyta</taxon>
        <taxon>Tracheophyta</taxon>
        <taxon>Spermatophyta</taxon>
        <taxon>Magnoliopsida</taxon>
        <taxon>eudicotyledons</taxon>
        <taxon>Gunneridae</taxon>
        <taxon>Pentapetalae</taxon>
        <taxon>rosids</taxon>
        <taxon>malvids</taxon>
        <taxon>Malvales</taxon>
        <taxon>Dipterocarpaceae</taxon>
        <taxon>Rubroshorea</taxon>
    </lineage>
</organism>
<feature type="region of interest" description="Disordered" evidence="1">
    <location>
        <begin position="107"/>
        <end position="133"/>
    </location>
</feature>
<dbReference type="AlphaFoldDB" id="A0AAV5JEG0"/>
<keyword evidence="3" id="KW-1185">Reference proteome</keyword>
<dbReference type="EMBL" id="BPVZ01000033">
    <property type="protein sequence ID" value="GKV10861.1"/>
    <property type="molecule type" value="Genomic_DNA"/>
</dbReference>
<reference evidence="2 3" key="1">
    <citation type="journal article" date="2021" name="Commun. Biol.">
        <title>The genome of Shorea leprosula (Dipterocarpaceae) highlights the ecological relevance of drought in aseasonal tropical rainforests.</title>
        <authorList>
            <person name="Ng K.K.S."/>
            <person name="Kobayashi M.J."/>
            <person name="Fawcett J.A."/>
            <person name="Hatakeyama M."/>
            <person name="Paape T."/>
            <person name="Ng C.H."/>
            <person name="Ang C.C."/>
            <person name="Tnah L.H."/>
            <person name="Lee C.T."/>
            <person name="Nishiyama T."/>
            <person name="Sese J."/>
            <person name="O'Brien M.J."/>
            <person name="Copetti D."/>
            <person name="Mohd Noor M.I."/>
            <person name="Ong R.C."/>
            <person name="Putra M."/>
            <person name="Sireger I.Z."/>
            <person name="Indrioko S."/>
            <person name="Kosugi Y."/>
            <person name="Izuno A."/>
            <person name="Isagi Y."/>
            <person name="Lee S.L."/>
            <person name="Shimizu K.K."/>
        </authorList>
    </citation>
    <scope>NUCLEOTIDE SEQUENCE [LARGE SCALE GENOMIC DNA]</scope>
    <source>
        <strain evidence="2">214</strain>
    </source>
</reference>